<dbReference type="CDD" id="cd06558">
    <property type="entry name" value="crotonase-like"/>
    <property type="match status" value="1"/>
</dbReference>
<dbReference type="SUPFAM" id="SSF52096">
    <property type="entry name" value="ClpP/crotonase"/>
    <property type="match status" value="1"/>
</dbReference>
<protein>
    <submittedName>
        <fullName evidence="3">Enoyl-CoA hydratase-related protein</fullName>
    </submittedName>
</protein>
<dbReference type="PANTHER" id="PTHR43459:SF1">
    <property type="entry name" value="EG:BACN32G11.4 PROTEIN"/>
    <property type="match status" value="1"/>
</dbReference>
<dbReference type="Gene3D" id="3.90.226.10">
    <property type="entry name" value="2-enoyl-CoA Hydratase, Chain A, domain 1"/>
    <property type="match status" value="1"/>
</dbReference>
<accession>A0ABT9B9N4</accession>
<comment type="caution">
    <text evidence="3">The sequence shown here is derived from an EMBL/GenBank/DDBJ whole genome shotgun (WGS) entry which is preliminary data.</text>
</comment>
<evidence type="ECO:0000256" key="1">
    <source>
        <dbReference type="ARBA" id="ARBA00005254"/>
    </source>
</evidence>
<evidence type="ECO:0000313" key="4">
    <source>
        <dbReference type="Proteomes" id="UP001176429"/>
    </source>
</evidence>
<reference evidence="3" key="1">
    <citation type="submission" date="2023-07" db="EMBL/GenBank/DDBJ databases">
        <authorList>
            <person name="Kim M.K."/>
        </authorList>
    </citation>
    <scope>NUCLEOTIDE SEQUENCE</scope>
    <source>
        <strain evidence="3">ASUV-10-1</strain>
    </source>
</reference>
<dbReference type="PROSITE" id="PS00166">
    <property type="entry name" value="ENOYL_COA_HYDRATASE"/>
    <property type="match status" value="1"/>
</dbReference>
<sequence>MSDTSSPLLFSLADGVATLTLNRPGVFNSVNKPLALAFQQHLRDCQADAAVRAVCITGTGRAFCAGQDLAEITGPDAPEVAEIVELHYNPIISLIRELDKPVVAAVNGVAAGAGANIALACDIVVARESASFIQAFSKIGLIPDSGGTYFLPRLVGMQRASALMMTGDKVSAAEAVQMGMIYKTFADDVFEQEVATLLRKLAGMPTKGLAYTKQLLNKTFGNDLTQQLRAKGDYQLRAGQTTDYREGVAAFLEKRQPTFTGN</sequence>
<dbReference type="Proteomes" id="UP001176429">
    <property type="component" value="Unassembled WGS sequence"/>
</dbReference>
<dbReference type="InterPro" id="IPR029045">
    <property type="entry name" value="ClpP/crotonase-like_dom_sf"/>
</dbReference>
<gene>
    <name evidence="3" type="ORF">Q5H93_09540</name>
</gene>
<dbReference type="PANTHER" id="PTHR43459">
    <property type="entry name" value="ENOYL-COA HYDRATASE"/>
    <property type="match status" value="1"/>
</dbReference>
<evidence type="ECO:0000313" key="3">
    <source>
        <dbReference type="EMBL" id="MDO7874970.1"/>
    </source>
</evidence>
<dbReference type="InterPro" id="IPR018376">
    <property type="entry name" value="Enoyl-CoA_hyd/isom_CS"/>
</dbReference>
<evidence type="ECO:0000256" key="2">
    <source>
        <dbReference type="RuleBase" id="RU003707"/>
    </source>
</evidence>
<keyword evidence="4" id="KW-1185">Reference proteome</keyword>
<proteinExistence type="inferred from homology"/>
<dbReference type="RefSeq" id="WP_305006283.1">
    <property type="nucleotide sequence ID" value="NZ_JAUQSY010000005.1"/>
</dbReference>
<dbReference type="InterPro" id="IPR001753">
    <property type="entry name" value="Enoyl-CoA_hydra/iso"/>
</dbReference>
<dbReference type="Pfam" id="PF00378">
    <property type="entry name" value="ECH_1"/>
    <property type="match status" value="1"/>
</dbReference>
<dbReference type="InterPro" id="IPR014748">
    <property type="entry name" value="Enoyl-CoA_hydra_C"/>
</dbReference>
<dbReference type="Gene3D" id="1.10.12.10">
    <property type="entry name" value="Lyase 2-enoyl-coa Hydratase, Chain A, domain 2"/>
    <property type="match status" value="1"/>
</dbReference>
<name>A0ABT9B9N4_9BACT</name>
<organism evidence="3 4">
    <name type="scientific">Hymenobacter aranciens</name>
    <dbReference type="NCBI Taxonomy" id="3063996"/>
    <lineage>
        <taxon>Bacteria</taxon>
        <taxon>Pseudomonadati</taxon>
        <taxon>Bacteroidota</taxon>
        <taxon>Cytophagia</taxon>
        <taxon>Cytophagales</taxon>
        <taxon>Hymenobacteraceae</taxon>
        <taxon>Hymenobacter</taxon>
    </lineage>
</organism>
<comment type="similarity">
    <text evidence="1 2">Belongs to the enoyl-CoA hydratase/isomerase family.</text>
</comment>
<dbReference type="EMBL" id="JAUQSY010000005">
    <property type="protein sequence ID" value="MDO7874970.1"/>
    <property type="molecule type" value="Genomic_DNA"/>
</dbReference>